<proteinExistence type="predicted"/>
<evidence type="ECO:0000256" key="10">
    <source>
        <dbReference type="ARBA" id="ARBA00023163"/>
    </source>
</evidence>
<feature type="domain" description="HTH araC/xylS-type" evidence="12">
    <location>
        <begin position="81"/>
        <end position="179"/>
    </location>
</feature>
<evidence type="ECO:0000259" key="12">
    <source>
        <dbReference type="PROSITE" id="PS01124"/>
    </source>
</evidence>
<keyword evidence="5" id="KW-0227">DNA damage</keyword>
<evidence type="ECO:0000313" key="13">
    <source>
        <dbReference type="EMBL" id="ROR27436.1"/>
    </source>
</evidence>
<keyword evidence="9" id="KW-0010">Activator</keyword>
<keyword evidence="14" id="KW-1185">Reference proteome</keyword>
<evidence type="ECO:0000256" key="4">
    <source>
        <dbReference type="ARBA" id="ARBA00022723"/>
    </source>
</evidence>
<dbReference type="Proteomes" id="UP000273083">
    <property type="component" value="Unassembled WGS sequence"/>
</dbReference>
<dbReference type="PROSITE" id="PS01124">
    <property type="entry name" value="HTH_ARAC_FAMILY_2"/>
    <property type="match status" value="1"/>
</dbReference>
<dbReference type="InterPro" id="IPR009057">
    <property type="entry name" value="Homeodomain-like_sf"/>
</dbReference>
<keyword evidence="11" id="KW-0234">DNA repair</keyword>
<sequence length="194" mass="22617">MDEGKKWDAVVRCDADYDGKFYYGVKTTKIFCRPSCNSKTPLRNNVAFFADQKEALENGFRPCKRCRPDLLEYEPVQELAERAKFIYDKNLTEDLSMKEGIQELHVTNNHLVNIFLRQYGMTPREYILRKRIELAKELLVNTQYSIITIAASCGYESLSTFYDNFNRLVKVSPGQYRRDAADQKLNIKEEGNEI</sequence>
<evidence type="ECO:0000256" key="5">
    <source>
        <dbReference type="ARBA" id="ARBA00022763"/>
    </source>
</evidence>
<comment type="cofactor">
    <cofactor evidence="1">
        <name>Zn(2+)</name>
        <dbReference type="ChEBI" id="CHEBI:29105"/>
    </cofactor>
</comment>
<dbReference type="RefSeq" id="WP_123609682.1">
    <property type="nucleotide sequence ID" value="NZ_RJVG01000006.1"/>
</dbReference>
<dbReference type="InterPro" id="IPR018060">
    <property type="entry name" value="HTH_AraC"/>
</dbReference>
<gene>
    <name evidence="13" type="ORF">EDD66_106133</name>
</gene>
<dbReference type="SMART" id="SM00342">
    <property type="entry name" value="HTH_ARAC"/>
    <property type="match status" value="1"/>
</dbReference>
<evidence type="ECO:0000256" key="7">
    <source>
        <dbReference type="ARBA" id="ARBA00023015"/>
    </source>
</evidence>
<dbReference type="Pfam" id="PF12833">
    <property type="entry name" value="HTH_18"/>
    <property type="match status" value="1"/>
</dbReference>
<evidence type="ECO:0000256" key="11">
    <source>
        <dbReference type="ARBA" id="ARBA00023204"/>
    </source>
</evidence>
<dbReference type="EMBL" id="RJVG01000006">
    <property type="protein sequence ID" value="ROR27436.1"/>
    <property type="molecule type" value="Genomic_DNA"/>
</dbReference>
<keyword evidence="3" id="KW-0808">Transferase</keyword>
<dbReference type="Pfam" id="PF02805">
    <property type="entry name" value="Ada_Zn_binding"/>
    <property type="match status" value="1"/>
</dbReference>
<keyword evidence="8" id="KW-0238">DNA-binding</keyword>
<dbReference type="GO" id="GO:0008168">
    <property type="term" value="F:methyltransferase activity"/>
    <property type="evidence" value="ECO:0007669"/>
    <property type="project" value="UniProtKB-KW"/>
</dbReference>
<keyword evidence="6" id="KW-0862">Zinc</keyword>
<dbReference type="SUPFAM" id="SSF57884">
    <property type="entry name" value="Ada DNA repair protein, N-terminal domain (N-Ada 10)"/>
    <property type="match status" value="1"/>
</dbReference>
<dbReference type="GO" id="GO:0003700">
    <property type="term" value="F:DNA-binding transcription factor activity"/>
    <property type="evidence" value="ECO:0007669"/>
    <property type="project" value="InterPro"/>
</dbReference>
<dbReference type="GO" id="GO:0008270">
    <property type="term" value="F:zinc ion binding"/>
    <property type="evidence" value="ECO:0007669"/>
    <property type="project" value="InterPro"/>
</dbReference>
<dbReference type="InterPro" id="IPR018062">
    <property type="entry name" value="HTH_AraC-typ_CS"/>
</dbReference>
<keyword evidence="10" id="KW-0804">Transcription</keyword>
<dbReference type="GO" id="GO:0006281">
    <property type="term" value="P:DNA repair"/>
    <property type="evidence" value="ECO:0007669"/>
    <property type="project" value="UniProtKB-KW"/>
</dbReference>
<dbReference type="OrthoDB" id="9783680at2"/>
<evidence type="ECO:0000256" key="3">
    <source>
        <dbReference type="ARBA" id="ARBA00022679"/>
    </source>
</evidence>
<dbReference type="PANTHER" id="PTHR43280">
    <property type="entry name" value="ARAC-FAMILY TRANSCRIPTIONAL REGULATOR"/>
    <property type="match status" value="1"/>
</dbReference>
<reference evidence="13 14" key="1">
    <citation type="submission" date="2018-11" db="EMBL/GenBank/DDBJ databases">
        <title>Genomic Encyclopedia of Type Strains, Phase IV (KMG-IV): sequencing the most valuable type-strain genomes for metagenomic binning, comparative biology and taxonomic classification.</title>
        <authorList>
            <person name="Goeker M."/>
        </authorList>
    </citation>
    <scope>NUCLEOTIDE SEQUENCE [LARGE SCALE GENOMIC DNA]</scope>
    <source>
        <strain evidence="13 14">DSM 26537</strain>
    </source>
</reference>
<dbReference type="SUPFAM" id="SSF46689">
    <property type="entry name" value="Homeodomain-like"/>
    <property type="match status" value="1"/>
</dbReference>
<evidence type="ECO:0000256" key="1">
    <source>
        <dbReference type="ARBA" id="ARBA00001947"/>
    </source>
</evidence>
<organism evidence="13 14">
    <name type="scientific">Mobilisporobacter senegalensis</name>
    <dbReference type="NCBI Taxonomy" id="1329262"/>
    <lineage>
        <taxon>Bacteria</taxon>
        <taxon>Bacillati</taxon>
        <taxon>Bacillota</taxon>
        <taxon>Clostridia</taxon>
        <taxon>Lachnospirales</taxon>
        <taxon>Lachnospiraceae</taxon>
        <taxon>Mobilisporobacter</taxon>
    </lineage>
</organism>
<protein>
    <submittedName>
        <fullName evidence="13">AraC family transcriptional regulator</fullName>
    </submittedName>
</protein>
<accession>A0A3N1XL80</accession>
<dbReference type="InterPro" id="IPR035451">
    <property type="entry name" value="Ada-like_dom_sf"/>
</dbReference>
<comment type="caution">
    <text evidence="13">The sequence shown here is derived from an EMBL/GenBank/DDBJ whole genome shotgun (WGS) entry which is preliminary data.</text>
</comment>
<keyword evidence="7" id="KW-0805">Transcription regulation</keyword>
<dbReference type="AlphaFoldDB" id="A0A3N1XL80"/>
<dbReference type="PROSITE" id="PS00041">
    <property type="entry name" value="HTH_ARAC_FAMILY_1"/>
    <property type="match status" value="1"/>
</dbReference>
<dbReference type="Gene3D" id="1.10.10.60">
    <property type="entry name" value="Homeodomain-like"/>
    <property type="match status" value="2"/>
</dbReference>
<evidence type="ECO:0000256" key="2">
    <source>
        <dbReference type="ARBA" id="ARBA00022603"/>
    </source>
</evidence>
<evidence type="ECO:0000256" key="6">
    <source>
        <dbReference type="ARBA" id="ARBA00022833"/>
    </source>
</evidence>
<keyword evidence="2" id="KW-0489">Methyltransferase</keyword>
<dbReference type="PIRSF" id="PIRSF000408">
    <property type="entry name" value="Alkyltransferas_AdaA"/>
    <property type="match status" value="1"/>
</dbReference>
<dbReference type="InterPro" id="IPR004026">
    <property type="entry name" value="Ada_DNA_repair_Zn-bd"/>
</dbReference>
<dbReference type="InterPro" id="IPR016220">
    <property type="entry name" value="Me-P-triester_DNA_alkyl-Trfase"/>
</dbReference>
<dbReference type="Gene3D" id="3.40.10.10">
    <property type="entry name" value="DNA Methylphosphotriester Repair Domain"/>
    <property type="match status" value="1"/>
</dbReference>
<evidence type="ECO:0000313" key="14">
    <source>
        <dbReference type="Proteomes" id="UP000273083"/>
    </source>
</evidence>
<dbReference type="GO" id="GO:0043565">
    <property type="term" value="F:sequence-specific DNA binding"/>
    <property type="evidence" value="ECO:0007669"/>
    <property type="project" value="InterPro"/>
</dbReference>
<evidence type="ECO:0000256" key="8">
    <source>
        <dbReference type="ARBA" id="ARBA00023125"/>
    </source>
</evidence>
<dbReference type="PANTHER" id="PTHR43280:SF2">
    <property type="entry name" value="HTH-TYPE TRANSCRIPTIONAL REGULATOR EXSA"/>
    <property type="match status" value="1"/>
</dbReference>
<keyword evidence="4" id="KW-0479">Metal-binding</keyword>
<dbReference type="GO" id="GO:0032259">
    <property type="term" value="P:methylation"/>
    <property type="evidence" value="ECO:0007669"/>
    <property type="project" value="UniProtKB-KW"/>
</dbReference>
<evidence type="ECO:0000256" key="9">
    <source>
        <dbReference type="ARBA" id="ARBA00023159"/>
    </source>
</evidence>
<name>A0A3N1XL80_9FIRM</name>